<reference evidence="1 2" key="1">
    <citation type="submission" date="2018-03" db="EMBL/GenBank/DDBJ databases">
        <title>Whole genome sequencing of Histamine producing bacteria.</title>
        <authorList>
            <person name="Butler K."/>
        </authorList>
    </citation>
    <scope>NUCLEOTIDE SEQUENCE [LARGE SCALE GENOMIC DNA]</scope>
    <source>
        <strain evidence="1 2">Res.4.1</strain>
    </source>
</reference>
<dbReference type="EMBL" id="PYNS01000009">
    <property type="protein sequence ID" value="PSV10912.1"/>
    <property type="molecule type" value="Genomic_DNA"/>
</dbReference>
<protein>
    <submittedName>
        <fullName evidence="1">Uncharacterized protein</fullName>
    </submittedName>
</protein>
<comment type="caution">
    <text evidence="1">The sequence shown here is derived from an EMBL/GenBank/DDBJ whole genome shotgun (WGS) entry which is preliminary data.</text>
</comment>
<dbReference type="AlphaFoldDB" id="A0A2T3KV60"/>
<evidence type="ECO:0000313" key="2">
    <source>
        <dbReference type="Proteomes" id="UP000240530"/>
    </source>
</evidence>
<gene>
    <name evidence="1" type="ORF">C0W93_10490</name>
</gene>
<sequence length="245" mass="27889">MKIKFFNHFYLFFILLIFPVFAFASGKTLALDITIVSEQDTSNIMPLIIDKDGSKVVSDVKFTNEIIVLDQPLSESEPKRVLKQLLNDYISRTSDILNDIESGDISIQDPELKSHIKSTLNANKYYLETSFRDFESDTIDSDVKYYLTKYHDNTVVITRTEDGISTTHYDTVDIDLVMSNPDNIIKNSLSMEGGIKRASVENIKNIIRDLRENSSSVGRIEAYVVSPILESNLRRMGFQHVQQGC</sequence>
<organism evidence="1 2">
    <name type="scientific">Photobacterium leiognathi subsp. mandapamensis</name>
    <name type="common">Photobacterium mandapamensis</name>
    <dbReference type="NCBI Taxonomy" id="48408"/>
    <lineage>
        <taxon>Bacteria</taxon>
        <taxon>Pseudomonadati</taxon>
        <taxon>Pseudomonadota</taxon>
        <taxon>Gammaproteobacteria</taxon>
        <taxon>Vibrionales</taxon>
        <taxon>Vibrionaceae</taxon>
        <taxon>Photobacterium</taxon>
    </lineage>
</organism>
<dbReference type="Proteomes" id="UP000240530">
    <property type="component" value="Unassembled WGS sequence"/>
</dbReference>
<accession>A0A2T3KV60</accession>
<evidence type="ECO:0000313" key="1">
    <source>
        <dbReference type="EMBL" id="PSV10912.1"/>
    </source>
</evidence>
<proteinExistence type="predicted"/>
<name>A0A2T3KV60_PHOLD</name>
<dbReference type="RefSeq" id="WP_107185016.1">
    <property type="nucleotide sequence ID" value="NZ_CP131575.1"/>
</dbReference>